<dbReference type="OrthoDB" id="3783539at2759"/>
<evidence type="ECO:0000313" key="2">
    <source>
        <dbReference type="Proteomes" id="UP000799779"/>
    </source>
</evidence>
<organism evidence="1 2">
    <name type="scientific">Amniculicola lignicola CBS 123094</name>
    <dbReference type="NCBI Taxonomy" id="1392246"/>
    <lineage>
        <taxon>Eukaryota</taxon>
        <taxon>Fungi</taxon>
        <taxon>Dikarya</taxon>
        <taxon>Ascomycota</taxon>
        <taxon>Pezizomycotina</taxon>
        <taxon>Dothideomycetes</taxon>
        <taxon>Pleosporomycetidae</taxon>
        <taxon>Pleosporales</taxon>
        <taxon>Amniculicolaceae</taxon>
        <taxon>Amniculicola</taxon>
    </lineage>
</organism>
<evidence type="ECO:0000313" key="1">
    <source>
        <dbReference type="EMBL" id="KAF1992839.1"/>
    </source>
</evidence>
<sequence length="60" mass="7009">MESQAIPLSYADKTTLSQFLRQLFGQSYSVDTRQEHWMLTIPRRLTDDEIKGLQKSSHPK</sequence>
<proteinExistence type="predicted"/>
<reference evidence="1" key="1">
    <citation type="journal article" date="2020" name="Stud. Mycol.">
        <title>101 Dothideomycetes genomes: a test case for predicting lifestyles and emergence of pathogens.</title>
        <authorList>
            <person name="Haridas S."/>
            <person name="Albert R."/>
            <person name="Binder M."/>
            <person name="Bloem J."/>
            <person name="Labutti K."/>
            <person name="Salamov A."/>
            <person name="Andreopoulos B."/>
            <person name="Baker S."/>
            <person name="Barry K."/>
            <person name="Bills G."/>
            <person name="Bluhm B."/>
            <person name="Cannon C."/>
            <person name="Castanera R."/>
            <person name="Culley D."/>
            <person name="Daum C."/>
            <person name="Ezra D."/>
            <person name="Gonzalez J."/>
            <person name="Henrissat B."/>
            <person name="Kuo A."/>
            <person name="Liang C."/>
            <person name="Lipzen A."/>
            <person name="Lutzoni F."/>
            <person name="Magnuson J."/>
            <person name="Mondo S."/>
            <person name="Nolan M."/>
            <person name="Ohm R."/>
            <person name="Pangilinan J."/>
            <person name="Park H.-J."/>
            <person name="Ramirez L."/>
            <person name="Alfaro M."/>
            <person name="Sun H."/>
            <person name="Tritt A."/>
            <person name="Yoshinaga Y."/>
            <person name="Zwiers L.-H."/>
            <person name="Turgeon B."/>
            <person name="Goodwin S."/>
            <person name="Spatafora J."/>
            <person name="Crous P."/>
            <person name="Grigoriev I."/>
        </authorList>
    </citation>
    <scope>NUCLEOTIDE SEQUENCE</scope>
    <source>
        <strain evidence="1">CBS 123094</strain>
    </source>
</reference>
<dbReference type="AlphaFoldDB" id="A0A6A5VVY1"/>
<keyword evidence="2" id="KW-1185">Reference proteome</keyword>
<accession>A0A6A5VVY1</accession>
<dbReference type="EMBL" id="ML977771">
    <property type="protein sequence ID" value="KAF1992839.1"/>
    <property type="molecule type" value="Genomic_DNA"/>
</dbReference>
<protein>
    <submittedName>
        <fullName evidence="1">Uncharacterized protein</fullName>
    </submittedName>
</protein>
<gene>
    <name evidence="1" type="ORF">P154DRAFT_528199</name>
</gene>
<dbReference type="Proteomes" id="UP000799779">
    <property type="component" value="Unassembled WGS sequence"/>
</dbReference>
<name>A0A6A5VVY1_9PLEO</name>